<dbReference type="EMBL" id="JANPWB010000012">
    <property type="protein sequence ID" value="KAJ1120769.1"/>
    <property type="molecule type" value="Genomic_DNA"/>
</dbReference>
<feature type="non-terminal residue" evidence="1">
    <location>
        <position position="1"/>
    </location>
</feature>
<evidence type="ECO:0000313" key="2">
    <source>
        <dbReference type="Proteomes" id="UP001066276"/>
    </source>
</evidence>
<protein>
    <submittedName>
        <fullName evidence="1">Uncharacterized protein</fullName>
    </submittedName>
</protein>
<organism evidence="1 2">
    <name type="scientific">Pleurodeles waltl</name>
    <name type="common">Iberian ribbed newt</name>
    <dbReference type="NCBI Taxonomy" id="8319"/>
    <lineage>
        <taxon>Eukaryota</taxon>
        <taxon>Metazoa</taxon>
        <taxon>Chordata</taxon>
        <taxon>Craniata</taxon>
        <taxon>Vertebrata</taxon>
        <taxon>Euteleostomi</taxon>
        <taxon>Amphibia</taxon>
        <taxon>Batrachia</taxon>
        <taxon>Caudata</taxon>
        <taxon>Salamandroidea</taxon>
        <taxon>Salamandridae</taxon>
        <taxon>Pleurodelinae</taxon>
        <taxon>Pleurodeles</taxon>
    </lineage>
</organism>
<name>A0AAV7P1P5_PLEWA</name>
<reference evidence="1" key="1">
    <citation type="journal article" date="2022" name="bioRxiv">
        <title>Sequencing and chromosome-scale assembly of the giantPleurodeles waltlgenome.</title>
        <authorList>
            <person name="Brown T."/>
            <person name="Elewa A."/>
            <person name="Iarovenko S."/>
            <person name="Subramanian E."/>
            <person name="Araus A.J."/>
            <person name="Petzold A."/>
            <person name="Susuki M."/>
            <person name="Suzuki K.-i.T."/>
            <person name="Hayashi T."/>
            <person name="Toyoda A."/>
            <person name="Oliveira C."/>
            <person name="Osipova E."/>
            <person name="Leigh N.D."/>
            <person name="Simon A."/>
            <person name="Yun M.H."/>
        </authorList>
    </citation>
    <scope>NUCLEOTIDE SEQUENCE</scope>
    <source>
        <strain evidence="1">20211129_DDA</strain>
        <tissue evidence="1">Liver</tissue>
    </source>
</reference>
<gene>
    <name evidence="1" type="ORF">NDU88_008918</name>
</gene>
<dbReference type="Proteomes" id="UP001066276">
    <property type="component" value="Chromosome 8"/>
</dbReference>
<proteinExistence type="predicted"/>
<feature type="non-terminal residue" evidence="1">
    <location>
        <position position="75"/>
    </location>
</feature>
<evidence type="ECO:0000313" key="1">
    <source>
        <dbReference type="EMBL" id="KAJ1120769.1"/>
    </source>
</evidence>
<keyword evidence="2" id="KW-1185">Reference proteome</keyword>
<accession>A0AAV7P1P5</accession>
<dbReference type="AlphaFoldDB" id="A0AAV7P1P5"/>
<sequence length="75" mass="7861">CCTVCSVEGLWCSHAGVLHCMLCGGSVVQACRSAASYALWRVCGAGMQKCCTVCSVEGLWCRHAGVLHCMLYGGS</sequence>
<comment type="caution">
    <text evidence="1">The sequence shown here is derived from an EMBL/GenBank/DDBJ whole genome shotgun (WGS) entry which is preliminary data.</text>
</comment>